<organism evidence="5 6">
    <name type="scientific">Streptococcus equinus</name>
    <name type="common">Streptococcus bovis</name>
    <dbReference type="NCBI Taxonomy" id="1335"/>
    <lineage>
        <taxon>Bacteria</taxon>
        <taxon>Bacillati</taxon>
        <taxon>Bacillota</taxon>
        <taxon>Bacilli</taxon>
        <taxon>Lactobacillales</taxon>
        <taxon>Streptococcaceae</taxon>
        <taxon>Streptococcus</taxon>
    </lineage>
</organism>
<dbReference type="AlphaFoldDB" id="A0A1H0YQ26"/>
<dbReference type="Proteomes" id="UP000182870">
    <property type="component" value="Unassembled WGS sequence"/>
</dbReference>
<evidence type="ECO:0000313" key="6">
    <source>
        <dbReference type="Proteomes" id="UP000182870"/>
    </source>
</evidence>
<dbReference type="InterPro" id="IPR016974">
    <property type="entry name" value="Uncharacterised_phage-assoc"/>
</dbReference>
<dbReference type="EMBL" id="FNKE01000001">
    <property type="protein sequence ID" value="SDQ17230.1"/>
    <property type="molecule type" value="Genomic_DNA"/>
</dbReference>
<dbReference type="GO" id="GO:0005524">
    <property type="term" value="F:ATP binding"/>
    <property type="evidence" value="ECO:0007669"/>
    <property type="project" value="UniProtKB-KW"/>
</dbReference>
<dbReference type="OrthoDB" id="2212578at2"/>
<dbReference type="GO" id="GO:0004386">
    <property type="term" value="F:helicase activity"/>
    <property type="evidence" value="ECO:0007669"/>
    <property type="project" value="UniProtKB-KW"/>
</dbReference>
<evidence type="ECO:0000256" key="1">
    <source>
        <dbReference type="ARBA" id="ARBA00022741"/>
    </source>
</evidence>
<evidence type="ECO:0000256" key="3">
    <source>
        <dbReference type="ARBA" id="ARBA00022840"/>
    </source>
</evidence>
<evidence type="ECO:0000256" key="2">
    <source>
        <dbReference type="ARBA" id="ARBA00022806"/>
    </source>
</evidence>
<keyword evidence="1" id="KW-0547">Nucleotide-binding</keyword>
<keyword evidence="2" id="KW-0347">Helicase</keyword>
<accession>A0A1H0YQ26</accession>
<dbReference type="RefSeq" id="WP_074560505.1">
    <property type="nucleotide sequence ID" value="NZ_FNKE01000001.1"/>
</dbReference>
<gene>
    <name evidence="5" type="ORF">SAMN05216392_0798</name>
</gene>
<dbReference type="InterPro" id="IPR024432">
    <property type="entry name" value="Put_RecE_PDDEXK-like_dom"/>
</dbReference>
<proteinExistence type="predicted"/>
<dbReference type="Gene3D" id="3.90.320.10">
    <property type="match status" value="1"/>
</dbReference>
<protein>
    <recommendedName>
        <fullName evidence="4">Putative exodeoxyribonuclease 8 PDDEXK-like domain-containing protein</fullName>
    </recommendedName>
</protein>
<name>A0A1H0YQ26_STREI</name>
<feature type="domain" description="Putative exodeoxyribonuclease 8 PDDEXK-like" evidence="4">
    <location>
        <begin position="21"/>
        <end position="255"/>
    </location>
</feature>
<dbReference type="PIRSF" id="PIRSF031475">
    <property type="entry name" value="UCP031475"/>
    <property type="match status" value="1"/>
</dbReference>
<evidence type="ECO:0000259" key="4">
    <source>
        <dbReference type="Pfam" id="PF12684"/>
    </source>
</evidence>
<keyword evidence="2" id="KW-0378">Hydrolase</keyword>
<evidence type="ECO:0000313" key="5">
    <source>
        <dbReference type="EMBL" id="SDQ17230.1"/>
    </source>
</evidence>
<keyword evidence="3" id="KW-0067">ATP-binding</keyword>
<dbReference type="InterPro" id="IPR011604">
    <property type="entry name" value="PDDEXK-like_dom_sf"/>
</dbReference>
<sequence>MTKDLLGKDYYSLESAKAYWSVSQVKRFKECEARALAELNDEWQDKRDKTALLVGNYVHSAFESKEAHATFIDKNKESIFKKNGSLYAPFETAENMIRALATDKNFMALYQGEKEAAVTGEIAGVEFKGKIDCLNAEHGYFVDIKTTKGPIDDEVWVKDKDGNNYKVRWFEAYGYILQMAVYKTMLEAKYNKPFEPIIYAVTKESPSDTRAIRIQNVDAIQDELNELAKIIKHLDDVKHGRAEAKPCGHCEYCREKKLTKRVEIY</sequence>
<reference evidence="5 6" key="1">
    <citation type="submission" date="2016-10" db="EMBL/GenBank/DDBJ databases">
        <authorList>
            <person name="de Groot N.N."/>
        </authorList>
    </citation>
    <scope>NUCLEOTIDE SEQUENCE [LARGE SCALE GENOMIC DNA]</scope>
    <source>
        <strain evidence="5 6">Sb05</strain>
    </source>
</reference>
<dbReference type="Pfam" id="PF12684">
    <property type="entry name" value="DUF3799"/>
    <property type="match status" value="1"/>
</dbReference>